<protein>
    <submittedName>
        <fullName evidence="3">Mis18-binding protein 1</fullName>
    </submittedName>
</protein>
<accession>A0A834FF77</accession>
<dbReference type="GO" id="GO:0000775">
    <property type="term" value="C:chromosome, centromeric region"/>
    <property type="evidence" value="ECO:0007669"/>
    <property type="project" value="TreeGrafter"/>
</dbReference>
<proteinExistence type="predicted"/>
<feature type="compositionally biased region" description="Low complexity" evidence="1">
    <location>
        <begin position="63"/>
        <end position="72"/>
    </location>
</feature>
<dbReference type="PANTHER" id="PTHR16124:SF3">
    <property type="entry name" value="MIS18-BINDING PROTEIN 1"/>
    <property type="match status" value="1"/>
</dbReference>
<dbReference type="AlphaFoldDB" id="A0A834FF77"/>
<sequence length="199" mass="22577">MFAFMKKKEHKTQKLEAHISNSRRDLFGNLHQTEDIPLPAAENHVNDAPERCTPAQESDRNTSDSQSDSSRSACPPRTSTSPAACFTGGPTGSQLPTNLHSEKENVIYLKKWMVMRSSNGLFVDGIHREDNIQWHSNIIVERLSKSMLKTVSGRVYVLEGDMLTNVASDFPKWFLQKFANGFPADWKKLYEKFLSESKE</sequence>
<dbReference type="Pfam" id="PF09133">
    <property type="entry name" value="SANTA"/>
    <property type="match status" value="1"/>
</dbReference>
<name>A0A834FF77_ORYME</name>
<feature type="compositionally biased region" description="Basic residues" evidence="1">
    <location>
        <begin position="1"/>
        <end position="11"/>
    </location>
</feature>
<organism evidence="3 4">
    <name type="scientific">Oryzias melastigma</name>
    <name type="common">Marine medaka</name>
    <dbReference type="NCBI Taxonomy" id="30732"/>
    <lineage>
        <taxon>Eukaryota</taxon>
        <taxon>Metazoa</taxon>
        <taxon>Chordata</taxon>
        <taxon>Craniata</taxon>
        <taxon>Vertebrata</taxon>
        <taxon>Euteleostomi</taxon>
        <taxon>Actinopterygii</taxon>
        <taxon>Neopterygii</taxon>
        <taxon>Teleostei</taxon>
        <taxon>Neoteleostei</taxon>
        <taxon>Acanthomorphata</taxon>
        <taxon>Ovalentaria</taxon>
        <taxon>Atherinomorphae</taxon>
        <taxon>Beloniformes</taxon>
        <taxon>Adrianichthyidae</taxon>
        <taxon>Oryziinae</taxon>
        <taxon>Oryzias</taxon>
    </lineage>
</organism>
<dbReference type="InterPro" id="IPR039110">
    <property type="entry name" value="KNL2-like"/>
</dbReference>
<reference evidence="3" key="1">
    <citation type="journal article" name="BMC Genomics">
        <title>Long-read sequencing and de novo genome assembly of marine medaka (Oryzias melastigma).</title>
        <authorList>
            <person name="Liang P."/>
            <person name="Saqib H.S.A."/>
            <person name="Ni X."/>
            <person name="Shen Y."/>
        </authorList>
    </citation>
    <scope>NUCLEOTIDE SEQUENCE</scope>
    <source>
        <strain evidence="3">Bigg-433</strain>
    </source>
</reference>
<dbReference type="EMBL" id="WKFB01000177">
    <property type="protein sequence ID" value="KAF6732901.1"/>
    <property type="molecule type" value="Genomic_DNA"/>
</dbReference>
<feature type="compositionally biased region" description="Basic and acidic residues" evidence="1">
    <location>
        <begin position="12"/>
        <end position="26"/>
    </location>
</feature>
<dbReference type="PANTHER" id="PTHR16124">
    <property type="entry name" value="MIS18-BINDING PROTEIN 1"/>
    <property type="match status" value="1"/>
</dbReference>
<dbReference type="InterPro" id="IPR015216">
    <property type="entry name" value="SANTA"/>
</dbReference>
<gene>
    <name evidence="3" type="ORF">FQA47_024068</name>
</gene>
<feature type="region of interest" description="Disordered" evidence="1">
    <location>
        <begin position="1"/>
        <end position="98"/>
    </location>
</feature>
<evidence type="ECO:0000313" key="3">
    <source>
        <dbReference type="EMBL" id="KAF6732901.1"/>
    </source>
</evidence>
<evidence type="ECO:0000313" key="4">
    <source>
        <dbReference type="Proteomes" id="UP000646548"/>
    </source>
</evidence>
<comment type="caution">
    <text evidence="3">The sequence shown here is derived from an EMBL/GenBank/DDBJ whole genome shotgun (WGS) entry which is preliminary data.</text>
</comment>
<evidence type="ECO:0000259" key="2">
    <source>
        <dbReference type="Pfam" id="PF09133"/>
    </source>
</evidence>
<feature type="domain" description="SANTA" evidence="2">
    <location>
        <begin position="107"/>
        <end position="188"/>
    </location>
</feature>
<evidence type="ECO:0000256" key="1">
    <source>
        <dbReference type="SAM" id="MobiDB-lite"/>
    </source>
</evidence>
<dbReference type="Proteomes" id="UP000646548">
    <property type="component" value="Unassembled WGS sequence"/>
</dbReference>